<dbReference type="Gene3D" id="3.40.50.300">
    <property type="entry name" value="P-loop containing nucleotide triphosphate hydrolases"/>
    <property type="match status" value="1"/>
</dbReference>
<keyword evidence="5 11" id="KW-0812">Transmembrane</keyword>
<dbReference type="PROSITE" id="PS00211">
    <property type="entry name" value="ABC_TRANSPORTER_1"/>
    <property type="match status" value="1"/>
</dbReference>
<dbReference type="InterPro" id="IPR017871">
    <property type="entry name" value="ABC_transporter-like_CS"/>
</dbReference>
<organism evidence="13 14">
    <name type="scientific">Paraburkholderia megapolitana</name>
    <dbReference type="NCBI Taxonomy" id="420953"/>
    <lineage>
        <taxon>Bacteria</taxon>
        <taxon>Pseudomonadati</taxon>
        <taxon>Pseudomonadota</taxon>
        <taxon>Betaproteobacteria</taxon>
        <taxon>Burkholderiales</taxon>
        <taxon>Burkholderiaceae</taxon>
        <taxon>Paraburkholderia</taxon>
    </lineage>
</organism>
<dbReference type="Pfam" id="PF02653">
    <property type="entry name" value="BPD_transp_2"/>
    <property type="match status" value="1"/>
</dbReference>
<proteinExistence type="predicted"/>
<dbReference type="InterPro" id="IPR051120">
    <property type="entry name" value="ABC_AA/LPS_Transport"/>
</dbReference>
<dbReference type="InterPro" id="IPR043428">
    <property type="entry name" value="LivM-like"/>
</dbReference>
<evidence type="ECO:0000256" key="1">
    <source>
        <dbReference type="ARBA" id="ARBA00004651"/>
    </source>
</evidence>
<dbReference type="SUPFAM" id="SSF52540">
    <property type="entry name" value="P-loop containing nucleoside triphosphate hydrolases"/>
    <property type="match status" value="1"/>
</dbReference>
<dbReference type="Proteomes" id="UP000199548">
    <property type="component" value="Unassembled WGS sequence"/>
</dbReference>
<dbReference type="AlphaFoldDB" id="A0A1I3NPF6"/>
<dbReference type="GO" id="GO:0005886">
    <property type="term" value="C:plasma membrane"/>
    <property type="evidence" value="ECO:0007669"/>
    <property type="project" value="UniProtKB-SubCell"/>
</dbReference>
<evidence type="ECO:0000256" key="4">
    <source>
        <dbReference type="ARBA" id="ARBA00022519"/>
    </source>
</evidence>
<evidence type="ECO:0000256" key="5">
    <source>
        <dbReference type="ARBA" id="ARBA00022692"/>
    </source>
</evidence>
<dbReference type="CDD" id="cd03219">
    <property type="entry name" value="ABC_Mj1267_LivG_branched"/>
    <property type="match status" value="1"/>
</dbReference>
<feature type="transmembrane region" description="Helical" evidence="11">
    <location>
        <begin position="112"/>
        <end position="134"/>
    </location>
</feature>
<dbReference type="InterPro" id="IPR003593">
    <property type="entry name" value="AAA+_ATPase"/>
</dbReference>
<dbReference type="InterPro" id="IPR027417">
    <property type="entry name" value="P-loop_NTPase"/>
</dbReference>
<evidence type="ECO:0000313" key="13">
    <source>
        <dbReference type="EMBL" id="SFJ11183.1"/>
    </source>
</evidence>
<dbReference type="RefSeq" id="WP_091014344.1">
    <property type="nucleotide sequence ID" value="NZ_CP041745.1"/>
</dbReference>
<evidence type="ECO:0000256" key="2">
    <source>
        <dbReference type="ARBA" id="ARBA00022448"/>
    </source>
</evidence>
<dbReference type="InterPro" id="IPR001851">
    <property type="entry name" value="ABC_transp_permease"/>
</dbReference>
<evidence type="ECO:0000256" key="6">
    <source>
        <dbReference type="ARBA" id="ARBA00022741"/>
    </source>
</evidence>
<dbReference type="Pfam" id="PF00005">
    <property type="entry name" value="ABC_tran"/>
    <property type="match status" value="1"/>
</dbReference>
<evidence type="ECO:0000256" key="3">
    <source>
        <dbReference type="ARBA" id="ARBA00022475"/>
    </source>
</evidence>
<evidence type="ECO:0000256" key="11">
    <source>
        <dbReference type="SAM" id="Phobius"/>
    </source>
</evidence>
<feature type="transmembrane region" description="Helical" evidence="11">
    <location>
        <begin position="305"/>
        <end position="331"/>
    </location>
</feature>
<dbReference type="EMBL" id="FOQU01000005">
    <property type="protein sequence ID" value="SFJ11183.1"/>
    <property type="molecule type" value="Genomic_DNA"/>
</dbReference>
<keyword evidence="9 11" id="KW-0472">Membrane</keyword>
<dbReference type="STRING" id="420953.SAMN05192543_105464"/>
<keyword evidence="6" id="KW-0547">Nucleotide-binding</keyword>
<keyword evidence="8 11" id="KW-1133">Transmembrane helix</keyword>
<reference evidence="13 14" key="1">
    <citation type="submission" date="2016-10" db="EMBL/GenBank/DDBJ databases">
        <authorList>
            <person name="de Groot N.N."/>
        </authorList>
    </citation>
    <scope>NUCLEOTIDE SEQUENCE [LARGE SCALE GENOMIC DNA]</scope>
    <source>
        <strain evidence="13 14">LMG 23650</strain>
    </source>
</reference>
<accession>A0A1I3NPF6</accession>
<comment type="subcellular location">
    <subcellularLocation>
        <location evidence="1">Cell membrane</location>
        <topology evidence="1">Multi-pass membrane protein</topology>
    </subcellularLocation>
</comment>
<feature type="domain" description="ABC transporter" evidence="12">
    <location>
        <begin position="364"/>
        <end position="604"/>
    </location>
</feature>
<dbReference type="OrthoDB" id="9805514at2"/>
<keyword evidence="14" id="KW-1185">Reference proteome</keyword>
<keyword evidence="3" id="KW-1003">Cell membrane</keyword>
<dbReference type="GO" id="GO:0005524">
    <property type="term" value="F:ATP binding"/>
    <property type="evidence" value="ECO:0007669"/>
    <property type="project" value="UniProtKB-KW"/>
</dbReference>
<keyword evidence="2" id="KW-0813">Transport</keyword>
<dbReference type="GO" id="GO:0015658">
    <property type="term" value="F:branched-chain amino acid transmembrane transporter activity"/>
    <property type="evidence" value="ECO:0007669"/>
    <property type="project" value="InterPro"/>
</dbReference>
<keyword evidence="7 13" id="KW-0067">ATP-binding</keyword>
<feature type="transmembrane region" description="Helical" evidence="11">
    <location>
        <begin position="141"/>
        <end position="164"/>
    </location>
</feature>
<gene>
    <name evidence="13" type="ORF">SAMN05192543_105464</name>
</gene>
<feature type="transmembrane region" description="Helical" evidence="11">
    <location>
        <begin position="58"/>
        <end position="76"/>
    </location>
</feature>
<evidence type="ECO:0000256" key="7">
    <source>
        <dbReference type="ARBA" id="ARBA00022840"/>
    </source>
</evidence>
<feature type="transmembrane region" description="Helical" evidence="11">
    <location>
        <begin position="184"/>
        <end position="203"/>
    </location>
</feature>
<dbReference type="PROSITE" id="PS50893">
    <property type="entry name" value="ABC_TRANSPORTER_2"/>
    <property type="match status" value="1"/>
</dbReference>
<evidence type="ECO:0000259" key="12">
    <source>
        <dbReference type="PROSITE" id="PS50893"/>
    </source>
</evidence>
<protein>
    <submittedName>
        <fullName evidence="13">Amino acid/amide ABC transporter membrane protein 2, HAAT family /amino acid/amide ABC transporter ATP-binding protein 1, HAAT family</fullName>
    </submittedName>
</protein>
<dbReference type="InterPro" id="IPR003439">
    <property type="entry name" value="ABC_transporter-like_ATP-bd"/>
</dbReference>
<dbReference type="PANTHER" id="PTHR45772:SF2">
    <property type="entry name" value="ABC TRANSPORTER ATP-BINDING PROTEIN"/>
    <property type="match status" value="1"/>
</dbReference>
<feature type="region of interest" description="Disordered" evidence="10">
    <location>
        <begin position="1"/>
        <end position="25"/>
    </location>
</feature>
<dbReference type="PANTHER" id="PTHR45772">
    <property type="entry name" value="CONSERVED COMPONENT OF ABC TRANSPORTER FOR NATURAL AMINO ACIDS-RELATED"/>
    <property type="match status" value="1"/>
</dbReference>
<feature type="transmembrane region" description="Helical" evidence="11">
    <location>
        <begin position="224"/>
        <end position="250"/>
    </location>
</feature>
<keyword evidence="4" id="KW-0997">Cell inner membrane</keyword>
<feature type="transmembrane region" description="Helical" evidence="11">
    <location>
        <begin position="33"/>
        <end position="52"/>
    </location>
</feature>
<dbReference type="SMART" id="SM00382">
    <property type="entry name" value="AAA"/>
    <property type="match status" value="1"/>
</dbReference>
<name>A0A1I3NPF6_9BURK</name>
<evidence type="ECO:0000256" key="8">
    <source>
        <dbReference type="ARBA" id="ARBA00022989"/>
    </source>
</evidence>
<evidence type="ECO:0000313" key="14">
    <source>
        <dbReference type="Proteomes" id="UP000199548"/>
    </source>
</evidence>
<dbReference type="GO" id="GO:0016887">
    <property type="term" value="F:ATP hydrolysis activity"/>
    <property type="evidence" value="ECO:0007669"/>
    <property type="project" value="InterPro"/>
</dbReference>
<evidence type="ECO:0000256" key="10">
    <source>
        <dbReference type="SAM" id="MobiDB-lite"/>
    </source>
</evidence>
<sequence length="620" mass="65182">MARVDASPDRTGGPTAHGDGQARNRRTVHRRGLLLAGSLAVVLLAVGPLVFGPYLLNVLIQAFFFSIVAVTVDILWGYTGYLTFGQSAFFGLGAYAAGLVFTHGGFSVGYVMLALGVSIAATAAVAALLGWLSFYRGASPFFATVMSLVLPIVLSQALLSGGAWTGSSSGLTGYETFDLSLQAWYWLASAALLAVATIAWLFVRSDGGRVLAAIRDNESRCSYLGINTSLVKIVLLVATAVIAGLAGFGYGSFSGVVAPELTGFVLGTQLIIWVALGGRGTLWGPVIGALLINVGTAYLSGSMPFAWQLILGTAFVAVIVLLPQGLAPLLLKPLRHLAHNGAEPDLVARAARAVHQQALSAPALQMSGVARHFGSLKVLQGIDLDADGGELVGLIGPNGAGKTTLMRCMSDGAERSAGTVVLCGNDIRQLPPDRCVHFGLGRKFQNANIFETLTVAQCLRIAGTIIERPSLLRRSATLALPPYALEVLRMTHLDQRLGAVAKDLSHGQQQALELAMVLALEPRIVLLDEPTAGLTKTERTQIGNVLAALAHQYQLCCLLVEHDLDFVAGIATRIVVLHQGRIVMQGNFDEVVNSELVGTIYAGTAQSAAAGSNVRQQEAT</sequence>
<dbReference type="CDD" id="cd06581">
    <property type="entry name" value="TM_PBP1_LivM_like"/>
    <property type="match status" value="1"/>
</dbReference>
<feature type="transmembrane region" description="Helical" evidence="11">
    <location>
        <begin position="88"/>
        <end position="106"/>
    </location>
</feature>
<evidence type="ECO:0000256" key="9">
    <source>
        <dbReference type="ARBA" id="ARBA00023136"/>
    </source>
</evidence>